<keyword evidence="3" id="KW-0804">Transcription</keyword>
<dbReference type="Gene3D" id="1.10.10.60">
    <property type="entry name" value="Homeodomain-like"/>
    <property type="match status" value="1"/>
</dbReference>
<keyword evidence="2 4" id="KW-0238">DNA-binding</keyword>
<dbReference type="PROSITE" id="PS01081">
    <property type="entry name" value="HTH_TETR_1"/>
    <property type="match status" value="1"/>
</dbReference>
<evidence type="ECO:0000259" key="5">
    <source>
        <dbReference type="PROSITE" id="PS50977"/>
    </source>
</evidence>
<gene>
    <name evidence="6" type="ORF">GCM10010468_36790</name>
</gene>
<dbReference type="Pfam" id="PF16859">
    <property type="entry name" value="TetR_C_11"/>
    <property type="match status" value="1"/>
</dbReference>
<sequence length="199" mass="21901">MTAETHLRRPGRPRSERAEKAIIEATLDLLAEEPGVAGVSIEAVAARAGVGKTTIYRRWPNKEALIIDALASLKAPLPEVEGLSVRADLIALGQAMVGEYNSKHSRCMWNVMGGAEKHPQLLEQFEAQVMRPRKEVFRRVLAGGIERGELRDDLDLDVARFLLIGALTLRGRSMSDIPPLAEDFVEKVVDTLLFGLAPR</sequence>
<comment type="caution">
    <text evidence="6">The sequence shown here is derived from an EMBL/GenBank/DDBJ whole genome shotgun (WGS) entry which is preliminary data.</text>
</comment>
<dbReference type="Gene3D" id="1.10.357.10">
    <property type="entry name" value="Tetracycline Repressor, domain 2"/>
    <property type="match status" value="1"/>
</dbReference>
<evidence type="ECO:0000256" key="2">
    <source>
        <dbReference type="ARBA" id="ARBA00023125"/>
    </source>
</evidence>
<dbReference type="PANTHER" id="PTHR30055">
    <property type="entry name" value="HTH-TYPE TRANSCRIPTIONAL REGULATOR RUTR"/>
    <property type="match status" value="1"/>
</dbReference>
<dbReference type="RefSeq" id="WP_344829554.1">
    <property type="nucleotide sequence ID" value="NZ_BAAAUV010000008.1"/>
</dbReference>
<feature type="domain" description="HTH tetR-type" evidence="5">
    <location>
        <begin position="16"/>
        <end position="77"/>
    </location>
</feature>
<proteinExistence type="predicted"/>
<dbReference type="InterPro" id="IPR023772">
    <property type="entry name" value="DNA-bd_HTH_TetR-type_CS"/>
</dbReference>
<dbReference type="PROSITE" id="PS50977">
    <property type="entry name" value="HTH_TETR_2"/>
    <property type="match status" value="1"/>
</dbReference>
<dbReference type="InterPro" id="IPR036271">
    <property type="entry name" value="Tet_transcr_reg_TetR-rel_C_sf"/>
</dbReference>
<keyword evidence="7" id="KW-1185">Reference proteome</keyword>
<keyword evidence="1" id="KW-0805">Transcription regulation</keyword>
<dbReference type="SUPFAM" id="SSF46689">
    <property type="entry name" value="Homeodomain-like"/>
    <property type="match status" value="1"/>
</dbReference>
<evidence type="ECO:0000313" key="7">
    <source>
        <dbReference type="Proteomes" id="UP001501237"/>
    </source>
</evidence>
<dbReference type="EMBL" id="BAAAUV010000008">
    <property type="protein sequence ID" value="GAA3215404.1"/>
    <property type="molecule type" value="Genomic_DNA"/>
</dbReference>
<dbReference type="InterPro" id="IPR011075">
    <property type="entry name" value="TetR_C"/>
</dbReference>
<evidence type="ECO:0000256" key="4">
    <source>
        <dbReference type="PROSITE-ProRule" id="PRU00335"/>
    </source>
</evidence>
<dbReference type="InterPro" id="IPR050109">
    <property type="entry name" value="HTH-type_TetR-like_transc_reg"/>
</dbReference>
<dbReference type="PANTHER" id="PTHR30055:SF148">
    <property type="entry name" value="TETR-FAMILY TRANSCRIPTIONAL REGULATOR"/>
    <property type="match status" value="1"/>
</dbReference>
<dbReference type="Proteomes" id="UP001501237">
    <property type="component" value="Unassembled WGS sequence"/>
</dbReference>
<evidence type="ECO:0000256" key="1">
    <source>
        <dbReference type="ARBA" id="ARBA00023015"/>
    </source>
</evidence>
<dbReference type="SUPFAM" id="SSF48498">
    <property type="entry name" value="Tetracyclin repressor-like, C-terminal domain"/>
    <property type="match status" value="1"/>
</dbReference>
<dbReference type="InterPro" id="IPR009057">
    <property type="entry name" value="Homeodomain-like_sf"/>
</dbReference>
<dbReference type="InterPro" id="IPR001647">
    <property type="entry name" value="HTH_TetR"/>
</dbReference>
<evidence type="ECO:0000256" key="3">
    <source>
        <dbReference type="ARBA" id="ARBA00023163"/>
    </source>
</evidence>
<accession>A0ABP6QAR7</accession>
<feature type="DNA-binding region" description="H-T-H motif" evidence="4">
    <location>
        <begin position="40"/>
        <end position="59"/>
    </location>
</feature>
<name>A0ABP6QAR7_9ACTN</name>
<reference evidence="7" key="1">
    <citation type="journal article" date="2019" name="Int. J. Syst. Evol. Microbiol.">
        <title>The Global Catalogue of Microorganisms (GCM) 10K type strain sequencing project: providing services to taxonomists for standard genome sequencing and annotation.</title>
        <authorList>
            <consortium name="The Broad Institute Genomics Platform"/>
            <consortium name="The Broad Institute Genome Sequencing Center for Infectious Disease"/>
            <person name="Wu L."/>
            <person name="Ma J."/>
        </authorList>
    </citation>
    <scope>NUCLEOTIDE SEQUENCE [LARGE SCALE GENOMIC DNA]</scope>
    <source>
        <strain evidence="7">JCM 9377</strain>
    </source>
</reference>
<dbReference type="Pfam" id="PF00440">
    <property type="entry name" value="TetR_N"/>
    <property type="match status" value="1"/>
</dbReference>
<protein>
    <submittedName>
        <fullName evidence="6">TetR/AcrR family transcriptional regulator</fullName>
    </submittedName>
</protein>
<organism evidence="6 7">
    <name type="scientific">Actinocorallia longicatena</name>
    <dbReference type="NCBI Taxonomy" id="111803"/>
    <lineage>
        <taxon>Bacteria</taxon>
        <taxon>Bacillati</taxon>
        <taxon>Actinomycetota</taxon>
        <taxon>Actinomycetes</taxon>
        <taxon>Streptosporangiales</taxon>
        <taxon>Thermomonosporaceae</taxon>
        <taxon>Actinocorallia</taxon>
    </lineage>
</organism>
<evidence type="ECO:0000313" key="6">
    <source>
        <dbReference type="EMBL" id="GAA3215404.1"/>
    </source>
</evidence>